<evidence type="ECO:0000313" key="1">
    <source>
        <dbReference type="EMBL" id="VAW44871.1"/>
    </source>
</evidence>
<organism evidence="1">
    <name type="scientific">hydrothermal vent metagenome</name>
    <dbReference type="NCBI Taxonomy" id="652676"/>
    <lineage>
        <taxon>unclassified sequences</taxon>
        <taxon>metagenomes</taxon>
        <taxon>ecological metagenomes</taxon>
    </lineage>
</organism>
<reference evidence="1" key="1">
    <citation type="submission" date="2018-06" db="EMBL/GenBank/DDBJ databases">
        <authorList>
            <person name="Zhirakovskaya E."/>
        </authorList>
    </citation>
    <scope>NUCLEOTIDE SEQUENCE</scope>
</reference>
<sequence>MVFSINAEIAQKNMDINLDSDDYVMQSQLFKQAKNIVASIHMEGLNLVINSALTTKEPETAIQIEKIINGIAAMSAFTDTQASKLQSQLIENLQVKRDNKIIFVNTGITLSNKNKLSSAQ</sequence>
<gene>
    <name evidence="1" type="ORF">MNBD_GAMMA03-1616</name>
</gene>
<dbReference type="EMBL" id="UOFC01000027">
    <property type="protein sequence ID" value="VAW44871.1"/>
    <property type="molecule type" value="Genomic_DNA"/>
</dbReference>
<dbReference type="AlphaFoldDB" id="A0A3B0VPR6"/>
<protein>
    <submittedName>
        <fullName evidence="1">Uncharacterized protein</fullName>
    </submittedName>
</protein>
<proteinExistence type="predicted"/>
<name>A0A3B0VPR6_9ZZZZ</name>
<accession>A0A3B0VPR6</accession>